<dbReference type="GO" id="GO:0005524">
    <property type="term" value="F:ATP binding"/>
    <property type="evidence" value="ECO:0007669"/>
    <property type="project" value="UniProtKB-KW"/>
</dbReference>
<dbReference type="InterPro" id="IPR005467">
    <property type="entry name" value="His_kinase_dom"/>
</dbReference>
<evidence type="ECO:0000256" key="2">
    <source>
        <dbReference type="ARBA" id="ARBA00004141"/>
    </source>
</evidence>
<dbReference type="AlphaFoldDB" id="A0AA86J6P9"/>
<evidence type="ECO:0000256" key="4">
    <source>
        <dbReference type="ARBA" id="ARBA00022553"/>
    </source>
</evidence>
<organism evidence="15 16">
    <name type="scientific">Limnobacter thiooxidans</name>
    <dbReference type="NCBI Taxonomy" id="131080"/>
    <lineage>
        <taxon>Bacteria</taxon>
        <taxon>Pseudomonadati</taxon>
        <taxon>Pseudomonadota</taxon>
        <taxon>Betaproteobacteria</taxon>
        <taxon>Burkholderiales</taxon>
        <taxon>Burkholderiaceae</taxon>
        <taxon>Limnobacter</taxon>
    </lineage>
</organism>
<dbReference type="KEGG" id="lto:RGQ30_13810"/>
<dbReference type="PANTHER" id="PTHR45569">
    <property type="entry name" value="SENSOR PROTEIN KDPD"/>
    <property type="match status" value="1"/>
</dbReference>
<comment type="subcellular location">
    <subcellularLocation>
        <location evidence="2">Membrane</location>
        <topology evidence="2">Multi-pass membrane protein</topology>
    </subcellularLocation>
</comment>
<dbReference type="InterPro" id="IPR038318">
    <property type="entry name" value="KdpD_sf"/>
</dbReference>
<evidence type="ECO:0000256" key="10">
    <source>
        <dbReference type="ARBA" id="ARBA00022989"/>
    </source>
</evidence>
<feature type="domain" description="Histidine kinase" evidence="14">
    <location>
        <begin position="278"/>
        <end position="483"/>
    </location>
</feature>
<evidence type="ECO:0000256" key="1">
    <source>
        <dbReference type="ARBA" id="ARBA00000085"/>
    </source>
</evidence>
<gene>
    <name evidence="15" type="ORF">RGQ30_13810</name>
</gene>
<dbReference type="InterPro" id="IPR036890">
    <property type="entry name" value="HATPase_C_sf"/>
</dbReference>
<protein>
    <recommendedName>
        <fullName evidence="3">histidine kinase</fullName>
        <ecNumber evidence="3">2.7.13.3</ecNumber>
    </recommendedName>
</protein>
<name>A0AA86J6P9_9BURK</name>
<keyword evidence="16" id="KW-1185">Reference proteome</keyword>
<dbReference type="Pfam" id="PF02518">
    <property type="entry name" value="HATPase_c"/>
    <property type="match status" value="1"/>
</dbReference>
<dbReference type="SUPFAM" id="SSF55874">
    <property type="entry name" value="ATPase domain of HSP90 chaperone/DNA topoisomerase II/histidine kinase"/>
    <property type="match status" value="1"/>
</dbReference>
<keyword evidence="6 13" id="KW-0812">Transmembrane</keyword>
<dbReference type="InterPro" id="IPR004358">
    <property type="entry name" value="Sig_transdc_His_kin-like_C"/>
</dbReference>
<dbReference type="CDD" id="cd00082">
    <property type="entry name" value="HisKA"/>
    <property type="match status" value="1"/>
</dbReference>
<dbReference type="Gene3D" id="3.30.565.10">
    <property type="entry name" value="Histidine kinase-like ATPase, C-terminal domain"/>
    <property type="match status" value="1"/>
</dbReference>
<dbReference type="SMART" id="SM00387">
    <property type="entry name" value="HATPase_c"/>
    <property type="match status" value="1"/>
</dbReference>
<dbReference type="InterPro" id="IPR036097">
    <property type="entry name" value="HisK_dim/P_sf"/>
</dbReference>
<evidence type="ECO:0000256" key="5">
    <source>
        <dbReference type="ARBA" id="ARBA00022679"/>
    </source>
</evidence>
<dbReference type="Gene3D" id="1.10.287.130">
    <property type="match status" value="1"/>
</dbReference>
<evidence type="ECO:0000256" key="12">
    <source>
        <dbReference type="ARBA" id="ARBA00023136"/>
    </source>
</evidence>
<dbReference type="InterPro" id="IPR003661">
    <property type="entry name" value="HisK_dim/P_dom"/>
</dbReference>
<dbReference type="EMBL" id="AP028947">
    <property type="protein sequence ID" value="BET25880.1"/>
    <property type="molecule type" value="Genomic_DNA"/>
</dbReference>
<dbReference type="InterPro" id="IPR003594">
    <property type="entry name" value="HATPase_dom"/>
</dbReference>
<dbReference type="Proteomes" id="UP001329151">
    <property type="component" value="Chromosome"/>
</dbReference>
<dbReference type="InterPro" id="IPR029016">
    <property type="entry name" value="GAF-like_dom_sf"/>
</dbReference>
<evidence type="ECO:0000256" key="8">
    <source>
        <dbReference type="ARBA" id="ARBA00022777"/>
    </source>
</evidence>
<dbReference type="SUPFAM" id="SSF47384">
    <property type="entry name" value="Homodimeric domain of signal transducing histidine kinase"/>
    <property type="match status" value="1"/>
</dbReference>
<keyword evidence="4" id="KW-0597">Phosphoprotein</keyword>
<evidence type="ECO:0000259" key="14">
    <source>
        <dbReference type="PROSITE" id="PS50109"/>
    </source>
</evidence>
<feature type="transmembrane region" description="Helical" evidence="13">
    <location>
        <begin position="85"/>
        <end position="103"/>
    </location>
</feature>
<keyword evidence="12 13" id="KW-0472">Membrane</keyword>
<evidence type="ECO:0000256" key="7">
    <source>
        <dbReference type="ARBA" id="ARBA00022741"/>
    </source>
</evidence>
<evidence type="ECO:0000256" key="13">
    <source>
        <dbReference type="SAM" id="Phobius"/>
    </source>
</evidence>
<keyword evidence="5" id="KW-0808">Transferase</keyword>
<dbReference type="SMART" id="SM00388">
    <property type="entry name" value="HisKA"/>
    <property type="match status" value="1"/>
</dbReference>
<dbReference type="PRINTS" id="PR00344">
    <property type="entry name" value="BCTRLSENSOR"/>
</dbReference>
<dbReference type="CDD" id="cd00075">
    <property type="entry name" value="HATPase"/>
    <property type="match status" value="1"/>
</dbReference>
<keyword evidence="10 13" id="KW-1133">Transmembrane helix</keyword>
<sequence length="486" mass="53877">MMKLNPISTGALGFFLWAAMMLLIKYPQGWLSLSSTPVLLILVSSIYSLLMPLGWSLALSALAVLMFNYEMVPPVHTFHVDLHEHGILLITVMGVSWLITYLLRRQKQIAEREHVLARRTLQLMRWSEQLREVDNPHTLLPVLHDLIAGLVGGLGVNQLAIALGYHALEYPPTFKVNSTQQEGFGACLQDNKPLGCGTGRYENLDDLYLPMRAKSGAYGVCLFVGKRDDFLDAVWIQDVQALLDQMGLACERHESARRAQQARELAQNQATRSLFLTSIAHDQRTPLASIMTSASALLEQGERLTKDEIRHYAELIQAESQQVSRLTDNTLTLARLSGEQVQVPMRDESVEDMVASVLQRLRQRKQKHLPKVQVEQDLPLVLCNMVLVEQVLDNLIDNALQHSGAPGSVELNVVQGQGEVCFQVSDLGKGMPLAQIQPGDQSRGLGIGLQLCRAVAQVHSGRLHFSAGLEKGTTAVFCLPIAVHNR</sequence>
<keyword evidence="8" id="KW-0418">Kinase</keyword>
<keyword evidence="9" id="KW-0067">ATP-binding</keyword>
<dbReference type="GO" id="GO:0005886">
    <property type="term" value="C:plasma membrane"/>
    <property type="evidence" value="ECO:0007669"/>
    <property type="project" value="TreeGrafter"/>
</dbReference>
<dbReference type="Pfam" id="PF00512">
    <property type="entry name" value="HisKA"/>
    <property type="match status" value="1"/>
</dbReference>
<feature type="transmembrane region" description="Helical" evidence="13">
    <location>
        <begin position="6"/>
        <end position="26"/>
    </location>
</feature>
<evidence type="ECO:0000313" key="16">
    <source>
        <dbReference type="Proteomes" id="UP001329151"/>
    </source>
</evidence>
<evidence type="ECO:0000256" key="3">
    <source>
        <dbReference type="ARBA" id="ARBA00012438"/>
    </source>
</evidence>
<evidence type="ECO:0000256" key="9">
    <source>
        <dbReference type="ARBA" id="ARBA00022840"/>
    </source>
</evidence>
<dbReference type="PROSITE" id="PS50109">
    <property type="entry name" value="HIS_KIN"/>
    <property type="match status" value="1"/>
</dbReference>
<keyword evidence="7" id="KW-0547">Nucleotide-binding</keyword>
<comment type="catalytic activity">
    <reaction evidence="1">
        <text>ATP + protein L-histidine = ADP + protein N-phospho-L-histidine.</text>
        <dbReference type="EC" id="2.7.13.3"/>
    </reaction>
</comment>
<dbReference type="Pfam" id="PF13493">
    <property type="entry name" value="DUF4118"/>
    <property type="match status" value="1"/>
</dbReference>
<dbReference type="EC" id="2.7.13.3" evidence="3"/>
<dbReference type="GO" id="GO:0000155">
    <property type="term" value="F:phosphorelay sensor kinase activity"/>
    <property type="evidence" value="ECO:0007669"/>
    <property type="project" value="InterPro"/>
</dbReference>
<dbReference type="PANTHER" id="PTHR45569:SF1">
    <property type="entry name" value="SENSOR PROTEIN KDPD"/>
    <property type="match status" value="1"/>
</dbReference>
<evidence type="ECO:0000256" key="11">
    <source>
        <dbReference type="ARBA" id="ARBA00023012"/>
    </source>
</evidence>
<reference evidence="15 16" key="1">
    <citation type="submission" date="2023-10" db="EMBL/GenBank/DDBJ databases">
        <title>Complete Genome Sequence of Limnobacter thiooxidans CS-K2T, Isolated from freshwater lake sediments in Bavaria, Germany.</title>
        <authorList>
            <person name="Naruki M."/>
            <person name="Watanabe A."/>
            <person name="Warashina T."/>
            <person name="Morita T."/>
            <person name="Arakawa K."/>
        </authorList>
    </citation>
    <scope>NUCLEOTIDE SEQUENCE [LARGE SCALE GENOMIC DNA]</scope>
    <source>
        <strain evidence="15 16">CS-K2</strain>
    </source>
</reference>
<dbReference type="InterPro" id="IPR052023">
    <property type="entry name" value="Histidine_kinase_KdpD"/>
</dbReference>
<keyword evidence="11" id="KW-0902">Two-component regulatory system</keyword>
<dbReference type="InterPro" id="IPR025201">
    <property type="entry name" value="KdpD_TM"/>
</dbReference>
<evidence type="ECO:0000313" key="15">
    <source>
        <dbReference type="EMBL" id="BET25880.1"/>
    </source>
</evidence>
<accession>A0AA86J6P9</accession>
<dbReference type="Gene3D" id="3.30.450.40">
    <property type="match status" value="1"/>
</dbReference>
<proteinExistence type="predicted"/>
<feature type="transmembrane region" description="Helical" evidence="13">
    <location>
        <begin position="38"/>
        <end position="65"/>
    </location>
</feature>
<dbReference type="Gene3D" id="1.20.120.620">
    <property type="entry name" value="Backbone structure of the membrane domain of e. Coli histidine kinase receptor kdpd"/>
    <property type="match status" value="1"/>
</dbReference>
<evidence type="ECO:0000256" key="6">
    <source>
        <dbReference type="ARBA" id="ARBA00022692"/>
    </source>
</evidence>